<evidence type="ECO:0000256" key="2">
    <source>
        <dbReference type="ARBA" id="ARBA00022540"/>
    </source>
</evidence>
<keyword evidence="4 6" id="KW-0694">RNA-binding</keyword>
<dbReference type="SUPFAM" id="SSF55418">
    <property type="entry name" value="eIF4e-like"/>
    <property type="match status" value="1"/>
</dbReference>
<evidence type="ECO:0000256" key="3">
    <source>
        <dbReference type="ARBA" id="ARBA00022845"/>
    </source>
</evidence>
<keyword evidence="5 6" id="KW-0648">Protein biosynthesis</keyword>
<dbReference type="PANTHER" id="PTHR11960:SF8">
    <property type="entry name" value="EUKARYOTIC TRANSLATION INITIATION FACTOR 4E1-RELATED"/>
    <property type="match status" value="1"/>
</dbReference>
<evidence type="ECO:0000256" key="5">
    <source>
        <dbReference type="ARBA" id="ARBA00022917"/>
    </source>
</evidence>
<dbReference type="Gene3D" id="3.30.760.10">
    <property type="entry name" value="RNA Cap, Translation Initiation Factor Eif4e"/>
    <property type="match status" value="1"/>
</dbReference>
<dbReference type="OrthoDB" id="590761at2759"/>
<proteinExistence type="inferred from homology"/>
<dbReference type="GO" id="GO:0003743">
    <property type="term" value="F:translation initiation factor activity"/>
    <property type="evidence" value="ECO:0007669"/>
    <property type="project" value="UniProtKB-KW"/>
</dbReference>
<evidence type="ECO:0000256" key="1">
    <source>
        <dbReference type="ARBA" id="ARBA00009860"/>
    </source>
</evidence>
<dbReference type="EMBL" id="JANBUW010000009">
    <property type="protein sequence ID" value="KAJ2851715.1"/>
    <property type="molecule type" value="Genomic_DNA"/>
</dbReference>
<keyword evidence="8" id="KW-1185">Reference proteome</keyword>
<accession>A0A9W8IA02</accession>
<protein>
    <submittedName>
        <fullName evidence="7">Eukaryotic translation initiation factor 4E</fullName>
    </submittedName>
</protein>
<comment type="caution">
    <text evidence="7">The sequence shown here is derived from an EMBL/GenBank/DDBJ whole genome shotgun (WGS) entry which is preliminary data.</text>
</comment>
<dbReference type="GO" id="GO:0006417">
    <property type="term" value="P:regulation of translation"/>
    <property type="evidence" value="ECO:0007669"/>
    <property type="project" value="UniProtKB-KW"/>
</dbReference>
<keyword evidence="3" id="KW-0810">Translation regulation</keyword>
<evidence type="ECO:0000256" key="6">
    <source>
        <dbReference type="RuleBase" id="RU004374"/>
    </source>
</evidence>
<evidence type="ECO:0000313" key="7">
    <source>
        <dbReference type="EMBL" id="KAJ2851715.1"/>
    </source>
</evidence>
<dbReference type="AlphaFoldDB" id="A0A9W8IA02"/>
<organism evidence="7 8">
    <name type="scientific">Coemansia brasiliensis</name>
    <dbReference type="NCBI Taxonomy" id="2650707"/>
    <lineage>
        <taxon>Eukaryota</taxon>
        <taxon>Fungi</taxon>
        <taxon>Fungi incertae sedis</taxon>
        <taxon>Zoopagomycota</taxon>
        <taxon>Kickxellomycotina</taxon>
        <taxon>Kickxellomycetes</taxon>
        <taxon>Kickxellales</taxon>
        <taxon>Kickxellaceae</taxon>
        <taxon>Coemansia</taxon>
    </lineage>
</organism>
<dbReference type="Proteomes" id="UP001139887">
    <property type="component" value="Unassembled WGS sequence"/>
</dbReference>
<gene>
    <name evidence="7" type="primary">TIF45</name>
    <name evidence="7" type="ORF">IWW36_000860</name>
</gene>
<name>A0A9W8IA02_9FUNG</name>
<evidence type="ECO:0000313" key="8">
    <source>
        <dbReference type="Proteomes" id="UP001139887"/>
    </source>
</evidence>
<dbReference type="PANTHER" id="PTHR11960">
    <property type="entry name" value="EUKARYOTIC TRANSLATION INITIATION FACTOR 4E RELATED"/>
    <property type="match status" value="1"/>
</dbReference>
<evidence type="ECO:0000256" key="4">
    <source>
        <dbReference type="ARBA" id="ARBA00022884"/>
    </source>
</evidence>
<dbReference type="InterPro" id="IPR023398">
    <property type="entry name" value="TIF_eIF4e-like"/>
</dbReference>
<dbReference type="GO" id="GO:0000340">
    <property type="term" value="F:RNA 7-methylguanosine cap binding"/>
    <property type="evidence" value="ECO:0007669"/>
    <property type="project" value="TreeGrafter"/>
</dbReference>
<sequence length="206" mass="23399">MTDVQANTDQAAEQSVTTALTNPKDYNTVHPLNSSWVLWFDNPNRRTNVVTWKDHLKHIVTIKTVEDFWGVYNKVPSPLDLPHGSNYHLFREGIEPMWEDKANKNGGKWACVFPRSIGEKVNEHWLHTLLACIGETFEVSPEVCGVVFSNRKSCFKINLWTRTASNKKACEDIGRHLKSVLGINASLEYVLHDTAPKSESKAMYTV</sequence>
<dbReference type="InterPro" id="IPR001040">
    <property type="entry name" value="TIF_eIF_4E"/>
</dbReference>
<comment type="similarity">
    <text evidence="1 6">Belongs to the eukaryotic initiation factor 4E family.</text>
</comment>
<dbReference type="GO" id="GO:0016281">
    <property type="term" value="C:eukaryotic translation initiation factor 4F complex"/>
    <property type="evidence" value="ECO:0007669"/>
    <property type="project" value="TreeGrafter"/>
</dbReference>
<reference evidence="7" key="1">
    <citation type="submission" date="2022-07" db="EMBL/GenBank/DDBJ databases">
        <title>Phylogenomic reconstructions and comparative analyses of Kickxellomycotina fungi.</title>
        <authorList>
            <person name="Reynolds N.K."/>
            <person name="Stajich J.E."/>
            <person name="Barry K."/>
            <person name="Grigoriev I.V."/>
            <person name="Crous P."/>
            <person name="Smith M.E."/>
        </authorList>
    </citation>
    <scope>NUCLEOTIDE SEQUENCE</scope>
    <source>
        <strain evidence="7">NRRL 1566</strain>
    </source>
</reference>
<dbReference type="Pfam" id="PF01652">
    <property type="entry name" value="IF4E"/>
    <property type="match status" value="1"/>
</dbReference>
<keyword evidence="2 6" id="KW-0396">Initiation factor</keyword>